<dbReference type="SUPFAM" id="SSF52172">
    <property type="entry name" value="CheY-like"/>
    <property type="match status" value="1"/>
</dbReference>
<evidence type="ECO:0000259" key="15">
    <source>
        <dbReference type="PROSITE" id="PS50110"/>
    </source>
</evidence>
<sequence length="678" mass="74251">MPDRKLIEQEVLHEIAMAIGTSLDLDMMLQECIPVLVRGLGCCTAAVLLQDSECRFYTPHLILPKAAIRNRDLHQAMAIAIDLQTAEQMRQGALPIEESLHHYYAWPLGSNGLLILGRSSEFHHTLYMEMTPLAEKLSFALDACLRYQRLQLTQAAISQARDNAELANRAKSYFLATMSHEIRTPLNAVINFSQMLAETPLQSHQLQLLQGVIEAGHSLLQLVDDVMDFSRIEAGKLELASEAFSLQKLLQDISAVYGKLAAEGGLRFDTHIAPGLPDSVLGDEARVRQILQNLLSNAIKFTQQGYVTVRVTREPSGDRFCFSVADSGLGMDASEQAHLLAAFSQHDGGLSHHSGGGTGLGLAIVARLVHAMGGELGFSSNKGEGSCFWLLLPMEAVSVPSATLSASLPPPCFNRHILLVEDSPTNQMVASSLLQKAGCHVDVVDNGMSAVEFLRGQMVDLVLMDVSMPQMDGLEATRRIRALGEVYDQLPIVAMTAHALQQDRAQCLAAGMNDYLTKPLQRERFYEMLDRWLQPQSSEMTLTVPPASSSPEITAKTTQSEWGLLIDEAQLHRLRQETSPGVFLQVMTLFDVEAKQHMQGLMRALAAGALEEAAREAHAIKSSAGSLGAQRIYRLSAAIEMACRQNESPPWGLVEQLDSVLASTLRQLQQHAQASQAH</sequence>
<name>A0ABV8CQE8_9GAMM</name>
<dbReference type="PANTHER" id="PTHR45339">
    <property type="entry name" value="HYBRID SIGNAL TRANSDUCTION HISTIDINE KINASE J"/>
    <property type="match status" value="1"/>
</dbReference>
<dbReference type="EMBL" id="JBHSAF010000014">
    <property type="protein sequence ID" value="MFC3914119.1"/>
    <property type="molecule type" value="Genomic_DNA"/>
</dbReference>
<dbReference type="SUPFAM" id="SSF47226">
    <property type="entry name" value="Histidine-containing phosphotransfer domain, HPT domain"/>
    <property type="match status" value="1"/>
</dbReference>
<dbReference type="RefSeq" id="WP_377152667.1">
    <property type="nucleotide sequence ID" value="NZ_JBHSAF010000014.1"/>
</dbReference>
<feature type="domain" description="Response regulatory" evidence="15">
    <location>
        <begin position="416"/>
        <end position="533"/>
    </location>
</feature>
<keyword evidence="8" id="KW-0067">ATP-binding</keyword>
<dbReference type="Gene3D" id="1.10.287.130">
    <property type="match status" value="1"/>
</dbReference>
<dbReference type="SMART" id="SM00388">
    <property type="entry name" value="HisKA"/>
    <property type="match status" value="1"/>
</dbReference>
<dbReference type="Pfam" id="PF00072">
    <property type="entry name" value="Response_reg"/>
    <property type="match status" value="1"/>
</dbReference>
<evidence type="ECO:0000256" key="1">
    <source>
        <dbReference type="ARBA" id="ARBA00000085"/>
    </source>
</evidence>
<evidence type="ECO:0000256" key="12">
    <source>
        <dbReference type="PROSITE-ProRule" id="PRU00110"/>
    </source>
</evidence>
<dbReference type="InterPro" id="IPR003594">
    <property type="entry name" value="HATPase_dom"/>
</dbReference>
<dbReference type="Gene3D" id="3.30.565.10">
    <property type="entry name" value="Histidine kinase-like ATPase, C-terminal domain"/>
    <property type="match status" value="1"/>
</dbReference>
<dbReference type="CDD" id="cd00082">
    <property type="entry name" value="HisKA"/>
    <property type="match status" value="1"/>
</dbReference>
<evidence type="ECO:0000256" key="13">
    <source>
        <dbReference type="PROSITE-ProRule" id="PRU00169"/>
    </source>
</evidence>
<dbReference type="PROSITE" id="PS50109">
    <property type="entry name" value="HIS_KIN"/>
    <property type="match status" value="1"/>
</dbReference>
<dbReference type="SUPFAM" id="SSF55874">
    <property type="entry name" value="ATPase domain of HSP90 chaperone/DNA topoisomerase II/histidine kinase"/>
    <property type="match status" value="1"/>
</dbReference>
<dbReference type="PROSITE" id="PS50110">
    <property type="entry name" value="RESPONSE_REGULATORY"/>
    <property type="match status" value="1"/>
</dbReference>
<keyword evidence="5 13" id="KW-0597">Phosphoprotein</keyword>
<evidence type="ECO:0000256" key="3">
    <source>
        <dbReference type="ARBA" id="ARBA00012438"/>
    </source>
</evidence>
<keyword evidence="11" id="KW-0472">Membrane</keyword>
<dbReference type="CDD" id="cd17546">
    <property type="entry name" value="REC_hyHK_CKI1_RcsC-like"/>
    <property type="match status" value="1"/>
</dbReference>
<evidence type="ECO:0000256" key="5">
    <source>
        <dbReference type="ARBA" id="ARBA00022553"/>
    </source>
</evidence>
<dbReference type="Proteomes" id="UP001595692">
    <property type="component" value="Unassembled WGS sequence"/>
</dbReference>
<evidence type="ECO:0000256" key="9">
    <source>
        <dbReference type="ARBA" id="ARBA00022989"/>
    </source>
</evidence>
<dbReference type="PROSITE" id="PS50894">
    <property type="entry name" value="HPT"/>
    <property type="match status" value="1"/>
</dbReference>
<evidence type="ECO:0000256" key="7">
    <source>
        <dbReference type="ARBA" id="ARBA00022741"/>
    </source>
</evidence>
<evidence type="ECO:0000256" key="2">
    <source>
        <dbReference type="ARBA" id="ARBA00004651"/>
    </source>
</evidence>
<dbReference type="InterPro" id="IPR036097">
    <property type="entry name" value="HisK_dim/P_sf"/>
</dbReference>
<dbReference type="InterPro" id="IPR003661">
    <property type="entry name" value="HisK_dim/P_dom"/>
</dbReference>
<dbReference type="PANTHER" id="PTHR45339:SF1">
    <property type="entry name" value="HYBRID SIGNAL TRANSDUCTION HISTIDINE KINASE J"/>
    <property type="match status" value="1"/>
</dbReference>
<dbReference type="InterPro" id="IPR004358">
    <property type="entry name" value="Sig_transdc_His_kin-like_C"/>
</dbReference>
<keyword evidence="18" id="KW-1185">Reference proteome</keyword>
<dbReference type="InterPro" id="IPR008207">
    <property type="entry name" value="Sig_transdc_His_kin_Hpt_dom"/>
</dbReference>
<dbReference type="InterPro" id="IPR036641">
    <property type="entry name" value="HPT_dom_sf"/>
</dbReference>
<dbReference type="SMART" id="SM00387">
    <property type="entry name" value="HATPase_c"/>
    <property type="match status" value="1"/>
</dbReference>
<feature type="modified residue" description="4-aspartylphosphate" evidence="13">
    <location>
        <position position="465"/>
    </location>
</feature>
<dbReference type="Gene3D" id="3.40.50.2300">
    <property type="match status" value="1"/>
</dbReference>
<feature type="domain" description="HPt" evidence="16">
    <location>
        <begin position="579"/>
        <end position="675"/>
    </location>
</feature>
<evidence type="ECO:0000256" key="6">
    <source>
        <dbReference type="ARBA" id="ARBA00022692"/>
    </source>
</evidence>
<evidence type="ECO:0000259" key="16">
    <source>
        <dbReference type="PROSITE" id="PS50894"/>
    </source>
</evidence>
<dbReference type="Pfam" id="PF00512">
    <property type="entry name" value="HisKA"/>
    <property type="match status" value="1"/>
</dbReference>
<feature type="modified residue" description="Phosphohistidine" evidence="12">
    <location>
        <position position="618"/>
    </location>
</feature>
<reference evidence="18" key="1">
    <citation type="journal article" date="2019" name="Int. J. Syst. Evol. Microbiol.">
        <title>The Global Catalogue of Microorganisms (GCM) 10K type strain sequencing project: providing services to taxonomists for standard genome sequencing and annotation.</title>
        <authorList>
            <consortium name="The Broad Institute Genomics Platform"/>
            <consortium name="The Broad Institute Genome Sequencing Center for Infectious Disease"/>
            <person name="Wu L."/>
            <person name="Ma J."/>
        </authorList>
    </citation>
    <scope>NUCLEOTIDE SEQUENCE [LARGE SCALE GENOMIC DNA]</scope>
    <source>
        <strain evidence="18">CCUG 54939</strain>
    </source>
</reference>
<dbReference type="Gene3D" id="1.20.120.160">
    <property type="entry name" value="HPT domain"/>
    <property type="match status" value="1"/>
</dbReference>
<dbReference type="SMART" id="SM00448">
    <property type="entry name" value="REC"/>
    <property type="match status" value="1"/>
</dbReference>
<gene>
    <name evidence="17" type="ORF">ACFOSS_11645</name>
</gene>
<organism evidence="17 18">
    <name type="scientific">Pseudaeromonas sharmana</name>
    <dbReference type="NCBI Taxonomy" id="328412"/>
    <lineage>
        <taxon>Bacteria</taxon>
        <taxon>Pseudomonadati</taxon>
        <taxon>Pseudomonadota</taxon>
        <taxon>Gammaproteobacteria</taxon>
        <taxon>Aeromonadales</taxon>
        <taxon>Aeromonadaceae</taxon>
        <taxon>Pseudaeromonas</taxon>
    </lineage>
</organism>
<evidence type="ECO:0000313" key="18">
    <source>
        <dbReference type="Proteomes" id="UP001595692"/>
    </source>
</evidence>
<dbReference type="EC" id="2.7.13.3" evidence="3"/>
<dbReference type="SMART" id="SM00073">
    <property type="entry name" value="HPT"/>
    <property type="match status" value="1"/>
</dbReference>
<keyword evidence="9" id="KW-1133">Transmembrane helix</keyword>
<evidence type="ECO:0000256" key="11">
    <source>
        <dbReference type="ARBA" id="ARBA00023136"/>
    </source>
</evidence>
<dbReference type="Pfam" id="PF02518">
    <property type="entry name" value="HATPase_c"/>
    <property type="match status" value="1"/>
</dbReference>
<keyword evidence="6" id="KW-0812">Transmembrane</keyword>
<evidence type="ECO:0000313" key="17">
    <source>
        <dbReference type="EMBL" id="MFC3914119.1"/>
    </source>
</evidence>
<dbReference type="InterPro" id="IPR011006">
    <property type="entry name" value="CheY-like_superfamily"/>
</dbReference>
<evidence type="ECO:0000256" key="4">
    <source>
        <dbReference type="ARBA" id="ARBA00022475"/>
    </source>
</evidence>
<comment type="subcellular location">
    <subcellularLocation>
        <location evidence="2">Cell membrane</location>
        <topology evidence="2">Multi-pass membrane protein</topology>
    </subcellularLocation>
</comment>
<keyword evidence="4" id="KW-1003">Cell membrane</keyword>
<dbReference type="Pfam" id="PF01627">
    <property type="entry name" value="Hpt"/>
    <property type="match status" value="1"/>
</dbReference>
<dbReference type="InterPro" id="IPR036890">
    <property type="entry name" value="HATPase_C_sf"/>
</dbReference>
<protein>
    <recommendedName>
        <fullName evidence="3">histidine kinase</fullName>
        <ecNumber evidence="3">2.7.13.3</ecNumber>
    </recommendedName>
</protein>
<comment type="catalytic activity">
    <reaction evidence="1">
        <text>ATP + protein L-histidine = ADP + protein N-phospho-L-histidine.</text>
        <dbReference type="EC" id="2.7.13.3"/>
    </reaction>
</comment>
<evidence type="ECO:0000256" key="10">
    <source>
        <dbReference type="ARBA" id="ARBA00023012"/>
    </source>
</evidence>
<evidence type="ECO:0000259" key="14">
    <source>
        <dbReference type="PROSITE" id="PS50109"/>
    </source>
</evidence>
<dbReference type="PRINTS" id="PR00344">
    <property type="entry name" value="BCTRLSENSOR"/>
</dbReference>
<proteinExistence type="predicted"/>
<dbReference type="SUPFAM" id="SSF47384">
    <property type="entry name" value="Homodimeric domain of signal transducing histidine kinase"/>
    <property type="match status" value="1"/>
</dbReference>
<dbReference type="InterPro" id="IPR001789">
    <property type="entry name" value="Sig_transdc_resp-reg_receiver"/>
</dbReference>
<comment type="caution">
    <text evidence="17">The sequence shown here is derived from an EMBL/GenBank/DDBJ whole genome shotgun (WGS) entry which is preliminary data.</text>
</comment>
<keyword evidence="7" id="KW-0547">Nucleotide-binding</keyword>
<feature type="domain" description="Histidine kinase" evidence="14">
    <location>
        <begin position="177"/>
        <end position="396"/>
    </location>
</feature>
<dbReference type="InterPro" id="IPR005467">
    <property type="entry name" value="His_kinase_dom"/>
</dbReference>
<dbReference type="CDD" id="cd16922">
    <property type="entry name" value="HATPase_EvgS-ArcB-TorS-like"/>
    <property type="match status" value="1"/>
</dbReference>
<keyword evidence="10" id="KW-0902">Two-component regulatory system</keyword>
<accession>A0ABV8CQE8</accession>
<evidence type="ECO:0000256" key="8">
    <source>
        <dbReference type="ARBA" id="ARBA00022840"/>
    </source>
</evidence>